<feature type="region of interest" description="Disordered" evidence="1">
    <location>
        <begin position="129"/>
        <end position="150"/>
    </location>
</feature>
<evidence type="ECO:0000313" key="2">
    <source>
        <dbReference type="EMBL" id="KAL1508519.1"/>
    </source>
</evidence>
<feature type="compositionally biased region" description="Polar residues" evidence="1">
    <location>
        <begin position="68"/>
        <end position="80"/>
    </location>
</feature>
<feature type="region of interest" description="Disordered" evidence="1">
    <location>
        <begin position="241"/>
        <end position="274"/>
    </location>
</feature>
<keyword evidence="3" id="KW-1185">Reference proteome</keyword>
<sequence>MAAFSFSQELGSVDTSSSWRLQSKKRATPSSPSLLSTGGFAAWTNVPPVGVPDPHIQDQMRRGRASGPTLSSRMSVNPVDSQGGKRITTLSEHPAKIDSKRHFPHLANVTSSKEQVSRGIKQVHTPAKGIAATGSNPNSVARESHRESNQRVRMFPGRNDVAYNCWEPADLHKASNGDWNLNTKYGFRKVSMSESGEPKRSLEHPVAWPSFKGYPPDKDARSGVRIDYALERYGGIFRSMPPPHPDLVASRANRASASDPSRCNQSLQCRNPAY</sequence>
<accession>A0AB34IZS3</accession>
<protein>
    <submittedName>
        <fullName evidence="2">Uncharacterized protein</fullName>
    </submittedName>
</protein>
<dbReference type="Proteomes" id="UP001515480">
    <property type="component" value="Unassembled WGS sequence"/>
</dbReference>
<proteinExistence type="predicted"/>
<evidence type="ECO:0000313" key="3">
    <source>
        <dbReference type="Proteomes" id="UP001515480"/>
    </source>
</evidence>
<dbReference type="AlphaFoldDB" id="A0AB34IZS3"/>
<dbReference type="EMBL" id="JBGBPQ010000016">
    <property type="protein sequence ID" value="KAL1508519.1"/>
    <property type="molecule type" value="Genomic_DNA"/>
</dbReference>
<name>A0AB34IZS3_PRYPA</name>
<feature type="compositionally biased region" description="Polar residues" evidence="1">
    <location>
        <begin position="253"/>
        <end position="274"/>
    </location>
</feature>
<feature type="region of interest" description="Disordered" evidence="1">
    <location>
        <begin position="1"/>
        <end position="85"/>
    </location>
</feature>
<comment type="caution">
    <text evidence="2">The sequence shown here is derived from an EMBL/GenBank/DDBJ whole genome shotgun (WGS) entry which is preliminary data.</text>
</comment>
<gene>
    <name evidence="2" type="ORF">AB1Y20_004619</name>
</gene>
<organism evidence="2 3">
    <name type="scientific">Prymnesium parvum</name>
    <name type="common">Toxic golden alga</name>
    <dbReference type="NCBI Taxonomy" id="97485"/>
    <lineage>
        <taxon>Eukaryota</taxon>
        <taxon>Haptista</taxon>
        <taxon>Haptophyta</taxon>
        <taxon>Prymnesiophyceae</taxon>
        <taxon>Prymnesiales</taxon>
        <taxon>Prymnesiaceae</taxon>
        <taxon>Prymnesium</taxon>
    </lineage>
</organism>
<evidence type="ECO:0000256" key="1">
    <source>
        <dbReference type="SAM" id="MobiDB-lite"/>
    </source>
</evidence>
<feature type="compositionally biased region" description="Polar residues" evidence="1">
    <location>
        <begin position="1"/>
        <end position="21"/>
    </location>
</feature>
<reference evidence="2 3" key="1">
    <citation type="journal article" date="2024" name="Science">
        <title>Giant polyketide synthase enzymes in the biosynthesis of giant marine polyether toxins.</title>
        <authorList>
            <person name="Fallon T.R."/>
            <person name="Shende V.V."/>
            <person name="Wierzbicki I.H."/>
            <person name="Pendleton A.L."/>
            <person name="Watervoot N.F."/>
            <person name="Auber R.P."/>
            <person name="Gonzalez D.J."/>
            <person name="Wisecaver J.H."/>
            <person name="Moore B.S."/>
        </authorList>
    </citation>
    <scope>NUCLEOTIDE SEQUENCE [LARGE SCALE GENOMIC DNA]</scope>
    <source>
        <strain evidence="2 3">12B1</strain>
    </source>
</reference>